<accession>A0ABR2HZ76</accession>
<gene>
    <name evidence="1" type="ORF">PGQ11_011080</name>
</gene>
<sequence>MHKCGWCKIYHGTALFSKELVPGTSNHACVAWTGAVRQCPHIELGWKSILNWRRRFEESCDRVRGGEPFLSCVECQYDSTSYESYIYHNRSKMVFKYYRLLPDAPTLLTGDHAVIEDYQEMVREFCKTAEYKYLCPHWSLDNPYMVAVLMRLVPMYWEYLADPSRDSNPRWARGFHNLSARVLTCKYCSCDVQLGLGRERTLGGRAHGNVRIVLKAKQRINIGFTMIQRELITVGSYKPSKDFLAHLDPASYDGAIIRGPTSEGFSWCKSADCATNRLGGRQTRILQDAWGQDLLFFRSNIRYDRRSV</sequence>
<name>A0ABR2HZ76_9PEZI</name>
<reference evidence="1 2" key="1">
    <citation type="journal article" date="2024" name="IMA Fungus">
        <title>Apiospora arundinis, a panoply of carbohydrate-active enzymes and secondary metabolites.</title>
        <authorList>
            <person name="Sorensen T."/>
            <person name="Petersen C."/>
            <person name="Muurmann A.T."/>
            <person name="Christiansen J.V."/>
            <person name="Brundto M.L."/>
            <person name="Overgaard C.K."/>
            <person name="Boysen A.T."/>
            <person name="Wollenberg R.D."/>
            <person name="Larsen T.O."/>
            <person name="Sorensen J.L."/>
            <person name="Nielsen K.L."/>
            <person name="Sondergaard T.E."/>
        </authorList>
    </citation>
    <scope>NUCLEOTIDE SEQUENCE [LARGE SCALE GENOMIC DNA]</scope>
    <source>
        <strain evidence="1 2">AAU 773</strain>
    </source>
</reference>
<evidence type="ECO:0008006" key="3">
    <source>
        <dbReference type="Google" id="ProtNLM"/>
    </source>
</evidence>
<keyword evidence="2" id="KW-1185">Reference proteome</keyword>
<dbReference type="Proteomes" id="UP001390339">
    <property type="component" value="Unassembled WGS sequence"/>
</dbReference>
<dbReference type="EMBL" id="JAPCWZ010000007">
    <property type="protein sequence ID" value="KAK8855168.1"/>
    <property type="molecule type" value="Genomic_DNA"/>
</dbReference>
<protein>
    <recommendedName>
        <fullName evidence="3">HMG domain-containing protein</fullName>
    </recommendedName>
</protein>
<evidence type="ECO:0000313" key="1">
    <source>
        <dbReference type="EMBL" id="KAK8855168.1"/>
    </source>
</evidence>
<organism evidence="1 2">
    <name type="scientific">Apiospora arundinis</name>
    <dbReference type="NCBI Taxonomy" id="335852"/>
    <lineage>
        <taxon>Eukaryota</taxon>
        <taxon>Fungi</taxon>
        <taxon>Dikarya</taxon>
        <taxon>Ascomycota</taxon>
        <taxon>Pezizomycotina</taxon>
        <taxon>Sordariomycetes</taxon>
        <taxon>Xylariomycetidae</taxon>
        <taxon>Amphisphaeriales</taxon>
        <taxon>Apiosporaceae</taxon>
        <taxon>Apiospora</taxon>
    </lineage>
</organism>
<evidence type="ECO:0000313" key="2">
    <source>
        <dbReference type="Proteomes" id="UP001390339"/>
    </source>
</evidence>
<comment type="caution">
    <text evidence="1">The sequence shown here is derived from an EMBL/GenBank/DDBJ whole genome shotgun (WGS) entry which is preliminary data.</text>
</comment>
<proteinExistence type="predicted"/>